<dbReference type="Gene3D" id="3.40.50.2000">
    <property type="entry name" value="Glycogen Phosphorylase B"/>
    <property type="match status" value="2"/>
</dbReference>
<evidence type="ECO:0000313" key="5">
    <source>
        <dbReference type="Proteomes" id="UP001056035"/>
    </source>
</evidence>
<gene>
    <name evidence="4" type="ORF">NBH00_02160</name>
</gene>
<feature type="domain" description="Glycosyltransferase subfamily 4-like N-terminal" evidence="3">
    <location>
        <begin position="12"/>
        <end position="150"/>
    </location>
</feature>
<dbReference type="EMBL" id="CP098502">
    <property type="protein sequence ID" value="UTI65023.1"/>
    <property type="molecule type" value="Genomic_DNA"/>
</dbReference>
<dbReference type="RefSeq" id="WP_254571715.1">
    <property type="nucleotide sequence ID" value="NZ_CP098502.1"/>
</dbReference>
<dbReference type="Proteomes" id="UP001056035">
    <property type="component" value="Chromosome"/>
</dbReference>
<organism evidence="4 5">
    <name type="scientific">Paraconexibacter antarcticus</name>
    <dbReference type="NCBI Taxonomy" id="2949664"/>
    <lineage>
        <taxon>Bacteria</taxon>
        <taxon>Bacillati</taxon>
        <taxon>Actinomycetota</taxon>
        <taxon>Thermoleophilia</taxon>
        <taxon>Solirubrobacterales</taxon>
        <taxon>Paraconexibacteraceae</taxon>
        <taxon>Paraconexibacter</taxon>
    </lineage>
</organism>
<dbReference type="PANTHER" id="PTHR12526">
    <property type="entry name" value="GLYCOSYLTRANSFERASE"/>
    <property type="match status" value="1"/>
</dbReference>
<sequence>MRLLGVHPVDHPGGAEVGFLRLSQRLRDRGWDVTMSTPGDDGPLTEEGFRHVKLDVGGLGAGEGARAVAAWPRALRLAREHDVVYLNSTVCGRLLPALRHHHTVLHVHDIVDRVPRHWHHAKVVLADSQAVADRLDGLHAHVVHCPVELDPPPAIAPWPELMHGTNGSAVPAGPIVGFVGRIEPRKGVMDLIRAAPALREALPGVRIIVMGDDPYDSDPGYLEEVRAATSVEHLPWVANAPGVMRHLDVLVAPSHQEPFGTVLSEAMAVGTPVVATRVGGLAEVVEDGVTGVLVDPGSPDQLAAGVLRVLGDRAAMSAAARVAARRFGADAYADRVEALIRP</sequence>
<keyword evidence="1" id="KW-0328">Glycosyltransferase</keyword>
<dbReference type="Pfam" id="PF13439">
    <property type="entry name" value="Glyco_transf_4"/>
    <property type="match status" value="1"/>
</dbReference>
<protein>
    <submittedName>
        <fullName evidence="4">Glycosyltransferase family 4 protein</fullName>
    </submittedName>
</protein>
<dbReference type="InterPro" id="IPR028098">
    <property type="entry name" value="Glyco_trans_4-like_N"/>
</dbReference>
<evidence type="ECO:0000259" key="3">
    <source>
        <dbReference type="Pfam" id="PF13439"/>
    </source>
</evidence>
<reference evidence="4 5" key="1">
    <citation type="submission" date="2022-06" db="EMBL/GenBank/DDBJ databases">
        <title>Paraconexibacter antarcticus.</title>
        <authorList>
            <person name="Kim C.S."/>
        </authorList>
    </citation>
    <scope>NUCLEOTIDE SEQUENCE [LARGE SCALE GENOMIC DNA]</scope>
    <source>
        <strain evidence="4 5">02-257</strain>
    </source>
</reference>
<name>A0ABY5DUQ2_9ACTN</name>
<evidence type="ECO:0000256" key="1">
    <source>
        <dbReference type="ARBA" id="ARBA00022676"/>
    </source>
</evidence>
<evidence type="ECO:0000256" key="2">
    <source>
        <dbReference type="ARBA" id="ARBA00022679"/>
    </source>
</evidence>
<dbReference type="Pfam" id="PF13692">
    <property type="entry name" value="Glyco_trans_1_4"/>
    <property type="match status" value="1"/>
</dbReference>
<keyword evidence="2" id="KW-0808">Transferase</keyword>
<keyword evidence="5" id="KW-1185">Reference proteome</keyword>
<accession>A0ABY5DUQ2</accession>
<evidence type="ECO:0000313" key="4">
    <source>
        <dbReference type="EMBL" id="UTI65023.1"/>
    </source>
</evidence>
<dbReference type="CDD" id="cd03801">
    <property type="entry name" value="GT4_PimA-like"/>
    <property type="match status" value="1"/>
</dbReference>
<dbReference type="PANTHER" id="PTHR12526:SF510">
    <property type="entry name" value="D-INOSITOL 3-PHOSPHATE GLYCOSYLTRANSFERASE"/>
    <property type="match status" value="1"/>
</dbReference>
<proteinExistence type="predicted"/>
<dbReference type="SUPFAM" id="SSF53756">
    <property type="entry name" value="UDP-Glycosyltransferase/glycogen phosphorylase"/>
    <property type="match status" value="1"/>
</dbReference>